<proteinExistence type="predicted"/>
<reference evidence="3" key="1">
    <citation type="submission" date="2019-10" db="EMBL/GenBank/DDBJ databases">
        <authorList>
            <consortium name="DOE Joint Genome Institute"/>
            <person name="Kuo A."/>
            <person name="Miyauchi S."/>
            <person name="Kiss E."/>
            <person name="Drula E."/>
            <person name="Kohler A."/>
            <person name="Sanchez-Garcia M."/>
            <person name="Andreopoulos B."/>
            <person name="Barry K.W."/>
            <person name="Bonito G."/>
            <person name="Buee M."/>
            <person name="Carver A."/>
            <person name="Chen C."/>
            <person name="Cichocki N."/>
            <person name="Clum A."/>
            <person name="Culley D."/>
            <person name="Crous P.W."/>
            <person name="Fauchery L."/>
            <person name="Girlanda M."/>
            <person name="Hayes R."/>
            <person name="Keri Z."/>
            <person name="LaButti K."/>
            <person name="Lipzen A."/>
            <person name="Lombard V."/>
            <person name="Magnuson J."/>
            <person name="Maillard F."/>
            <person name="Morin E."/>
            <person name="Murat C."/>
            <person name="Nolan M."/>
            <person name="Ohm R."/>
            <person name="Pangilinan J."/>
            <person name="Pereira M."/>
            <person name="Perotto S."/>
            <person name="Peter M."/>
            <person name="Riley R."/>
            <person name="Sitrit Y."/>
            <person name="Stielow B."/>
            <person name="Szollosi G."/>
            <person name="Zifcakova L."/>
            <person name="Stursova M."/>
            <person name="Spatafora J.W."/>
            <person name="Tedersoo L."/>
            <person name="Vaario L.-M."/>
            <person name="Yamada A."/>
            <person name="Yan M."/>
            <person name="Wang P."/>
            <person name="Xu J."/>
            <person name="Bruns T."/>
            <person name="Baldrian P."/>
            <person name="Vilgalys R."/>
            <person name="Henrissat B."/>
            <person name="Grigoriev I.V."/>
            <person name="Hibbett D."/>
            <person name="Nagy L.G."/>
            <person name="Martin F.M."/>
        </authorList>
    </citation>
    <scope>NUCLEOTIDE SEQUENCE</scope>
    <source>
        <strain evidence="3">BED1</strain>
    </source>
</reference>
<keyword evidence="4" id="KW-1185">Reference proteome</keyword>
<sequence>MVQPVAPYTLITSYSVEGVFFGMNCVLYAFCVYTLWGQKYISCRLLLFTNTVQFLLCTTQLILHAILYFIVLTVHVGNIQPFLSHVNAYVVGHTVIFNINFIIAGVLSIWRLCVLHDNSITVCIPAFVVWIAQICASAITIHICATTPVASTSFSPVNMLLWALITVLNLCVAIPICIRLWIAQKRTHTILSPSPYRSTAIVLVECGALITVCSVAMMILYACNYIYAWVSLGIATEIAVASQLLVTARHGMLSRGRHTLSSVPTALQVNMVQTERSQVDPPTEPIEPKTLGSIAEPISLDKDGSR</sequence>
<protein>
    <submittedName>
        <fullName evidence="3">Uncharacterized protein</fullName>
    </submittedName>
</protein>
<keyword evidence="2" id="KW-1133">Transmembrane helix</keyword>
<keyword evidence="2" id="KW-0472">Membrane</keyword>
<name>A0AAD4BKM7_BOLED</name>
<evidence type="ECO:0000313" key="4">
    <source>
        <dbReference type="Proteomes" id="UP001194468"/>
    </source>
</evidence>
<feature type="transmembrane region" description="Helical" evidence="2">
    <location>
        <begin position="122"/>
        <end position="141"/>
    </location>
</feature>
<gene>
    <name evidence="3" type="ORF">L210DRAFT_2734595</name>
</gene>
<dbReference type="EMBL" id="WHUW01000035">
    <property type="protein sequence ID" value="KAF8433213.1"/>
    <property type="molecule type" value="Genomic_DNA"/>
</dbReference>
<dbReference type="Proteomes" id="UP001194468">
    <property type="component" value="Unassembled WGS sequence"/>
</dbReference>
<evidence type="ECO:0000313" key="3">
    <source>
        <dbReference type="EMBL" id="KAF8433213.1"/>
    </source>
</evidence>
<feature type="transmembrane region" description="Helical" evidence="2">
    <location>
        <begin position="18"/>
        <end position="36"/>
    </location>
</feature>
<evidence type="ECO:0000256" key="1">
    <source>
        <dbReference type="SAM" id="MobiDB-lite"/>
    </source>
</evidence>
<feature type="transmembrane region" description="Helical" evidence="2">
    <location>
        <begin position="226"/>
        <end position="248"/>
    </location>
</feature>
<feature type="transmembrane region" description="Helical" evidence="2">
    <location>
        <begin position="45"/>
        <end position="70"/>
    </location>
</feature>
<comment type="caution">
    <text evidence="3">The sequence shown here is derived from an EMBL/GenBank/DDBJ whole genome shotgun (WGS) entry which is preliminary data.</text>
</comment>
<feature type="region of interest" description="Disordered" evidence="1">
    <location>
        <begin position="274"/>
        <end position="306"/>
    </location>
</feature>
<evidence type="ECO:0000256" key="2">
    <source>
        <dbReference type="SAM" id="Phobius"/>
    </source>
</evidence>
<keyword evidence="2" id="KW-0812">Transmembrane</keyword>
<reference evidence="3" key="2">
    <citation type="journal article" date="2020" name="Nat. Commun.">
        <title>Large-scale genome sequencing of mycorrhizal fungi provides insights into the early evolution of symbiotic traits.</title>
        <authorList>
            <person name="Miyauchi S."/>
            <person name="Kiss E."/>
            <person name="Kuo A."/>
            <person name="Drula E."/>
            <person name="Kohler A."/>
            <person name="Sanchez-Garcia M."/>
            <person name="Morin E."/>
            <person name="Andreopoulos B."/>
            <person name="Barry K.W."/>
            <person name="Bonito G."/>
            <person name="Buee M."/>
            <person name="Carver A."/>
            <person name="Chen C."/>
            <person name="Cichocki N."/>
            <person name="Clum A."/>
            <person name="Culley D."/>
            <person name="Crous P.W."/>
            <person name="Fauchery L."/>
            <person name="Girlanda M."/>
            <person name="Hayes R.D."/>
            <person name="Keri Z."/>
            <person name="LaButti K."/>
            <person name="Lipzen A."/>
            <person name="Lombard V."/>
            <person name="Magnuson J."/>
            <person name="Maillard F."/>
            <person name="Murat C."/>
            <person name="Nolan M."/>
            <person name="Ohm R.A."/>
            <person name="Pangilinan J."/>
            <person name="Pereira M.F."/>
            <person name="Perotto S."/>
            <person name="Peter M."/>
            <person name="Pfister S."/>
            <person name="Riley R."/>
            <person name="Sitrit Y."/>
            <person name="Stielow J.B."/>
            <person name="Szollosi G."/>
            <person name="Zifcakova L."/>
            <person name="Stursova M."/>
            <person name="Spatafora J.W."/>
            <person name="Tedersoo L."/>
            <person name="Vaario L.M."/>
            <person name="Yamada A."/>
            <person name="Yan M."/>
            <person name="Wang P."/>
            <person name="Xu J."/>
            <person name="Bruns T."/>
            <person name="Baldrian P."/>
            <person name="Vilgalys R."/>
            <person name="Dunand C."/>
            <person name="Henrissat B."/>
            <person name="Grigoriev I.V."/>
            <person name="Hibbett D."/>
            <person name="Nagy L.G."/>
            <person name="Martin F.M."/>
        </authorList>
    </citation>
    <scope>NUCLEOTIDE SEQUENCE</scope>
    <source>
        <strain evidence="3">BED1</strain>
    </source>
</reference>
<feature type="transmembrane region" description="Helical" evidence="2">
    <location>
        <begin position="90"/>
        <end position="110"/>
    </location>
</feature>
<dbReference type="AlphaFoldDB" id="A0AAD4BKM7"/>
<organism evidence="3 4">
    <name type="scientific">Boletus edulis BED1</name>
    <dbReference type="NCBI Taxonomy" id="1328754"/>
    <lineage>
        <taxon>Eukaryota</taxon>
        <taxon>Fungi</taxon>
        <taxon>Dikarya</taxon>
        <taxon>Basidiomycota</taxon>
        <taxon>Agaricomycotina</taxon>
        <taxon>Agaricomycetes</taxon>
        <taxon>Agaricomycetidae</taxon>
        <taxon>Boletales</taxon>
        <taxon>Boletineae</taxon>
        <taxon>Boletaceae</taxon>
        <taxon>Boletoideae</taxon>
        <taxon>Boletus</taxon>
    </lineage>
</organism>
<feature type="transmembrane region" description="Helical" evidence="2">
    <location>
        <begin position="161"/>
        <end position="182"/>
    </location>
</feature>
<feature type="transmembrane region" description="Helical" evidence="2">
    <location>
        <begin position="202"/>
        <end position="220"/>
    </location>
</feature>
<accession>A0AAD4BKM7</accession>